<evidence type="ECO:0000313" key="6">
    <source>
        <dbReference type="EMBL" id="CAB3852702.1"/>
    </source>
</evidence>
<keyword evidence="1" id="KW-0805">Transcription regulation</keyword>
<evidence type="ECO:0000256" key="1">
    <source>
        <dbReference type="ARBA" id="ARBA00023015"/>
    </source>
</evidence>
<dbReference type="Gene3D" id="1.10.10.10">
    <property type="entry name" value="Winged helix-like DNA-binding domain superfamily/Winged helix DNA-binding domain"/>
    <property type="match status" value="1"/>
</dbReference>
<feature type="domain" description="HTH gntR-type" evidence="5">
    <location>
        <begin position="38"/>
        <end position="105"/>
    </location>
</feature>
<dbReference type="Pfam" id="PF07729">
    <property type="entry name" value="FCD"/>
    <property type="match status" value="1"/>
</dbReference>
<keyword evidence="2" id="KW-0238">DNA-binding</keyword>
<reference evidence="6 7" key="1">
    <citation type="submission" date="2020-04" db="EMBL/GenBank/DDBJ databases">
        <authorList>
            <person name="De Canck E."/>
        </authorList>
    </citation>
    <scope>NUCLEOTIDE SEQUENCE [LARGE SCALE GENOMIC DNA]</scope>
    <source>
        <strain evidence="6 7">LMG 1861</strain>
    </source>
</reference>
<evidence type="ECO:0000313" key="7">
    <source>
        <dbReference type="Proteomes" id="UP000494105"/>
    </source>
</evidence>
<dbReference type="AlphaFoldDB" id="A0A6S7CYX6"/>
<dbReference type="PROSITE" id="PS50949">
    <property type="entry name" value="HTH_GNTR"/>
    <property type="match status" value="1"/>
</dbReference>
<feature type="region of interest" description="Disordered" evidence="4">
    <location>
        <begin position="16"/>
        <end position="35"/>
    </location>
</feature>
<dbReference type="SUPFAM" id="SSF48008">
    <property type="entry name" value="GntR ligand-binding domain-like"/>
    <property type="match status" value="1"/>
</dbReference>
<proteinExistence type="predicted"/>
<evidence type="ECO:0000256" key="2">
    <source>
        <dbReference type="ARBA" id="ARBA00023125"/>
    </source>
</evidence>
<dbReference type="PANTHER" id="PTHR43537">
    <property type="entry name" value="TRANSCRIPTIONAL REGULATOR, GNTR FAMILY"/>
    <property type="match status" value="1"/>
</dbReference>
<dbReference type="SUPFAM" id="SSF46785">
    <property type="entry name" value="Winged helix' DNA-binding domain"/>
    <property type="match status" value="1"/>
</dbReference>
<dbReference type="InterPro" id="IPR000524">
    <property type="entry name" value="Tscrpt_reg_HTH_GntR"/>
</dbReference>
<keyword evidence="3" id="KW-0804">Transcription</keyword>
<dbReference type="GO" id="GO:0003677">
    <property type="term" value="F:DNA binding"/>
    <property type="evidence" value="ECO:0007669"/>
    <property type="project" value="UniProtKB-KW"/>
</dbReference>
<name>A0A6S7CYX6_9BURK</name>
<sequence length="267" mass="30063">MRGLADTPLTLESMLKPRIKASRQDDPGSDGNADVEDITLSEQVYRLLRRDIMSGAFAPGQSLRLELLRQRYGSSFSPIREALNRLRSERMVVNTTSRGFSIAPLSVEEMWDACETRILIDCDALRRSLANADDAWETRLVGAYHALTLAAQRAGQAPAPSEELEELLEARHLDFHHALIGACRSRWLLDLSTQLYAQTERYRRPARAGATAYGPERNVDDEHRQLLDAAISRDAERSVAMLAAHYRKTAQFIERIISQPDPQARHA</sequence>
<accession>A0A6S7CYX6</accession>
<dbReference type="GO" id="GO:0003700">
    <property type="term" value="F:DNA-binding transcription factor activity"/>
    <property type="evidence" value="ECO:0007669"/>
    <property type="project" value="InterPro"/>
</dbReference>
<gene>
    <name evidence="6" type="ORF">LMG1861_01893</name>
</gene>
<dbReference type="InterPro" id="IPR008920">
    <property type="entry name" value="TF_FadR/GntR_C"/>
</dbReference>
<evidence type="ECO:0000256" key="4">
    <source>
        <dbReference type="SAM" id="MobiDB-lite"/>
    </source>
</evidence>
<dbReference type="Proteomes" id="UP000494105">
    <property type="component" value="Unassembled WGS sequence"/>
</dbReference>
<protein>
    <recommendedName>
        <fullName evidence="5">HTH gntR-type domain-containing protein</fullName>
    </recommendedName>
</protein>
<dbReference type="EMBL" id="CADILD010000001">
    <property type="protein sequence ID" value="CAB3852702.1"/>
    <property type="molecule type" value="Genomic_DNA"/>
</dbReference>
<dbReference type="SMART" id="SM00345">
    <property type="entry name" value="HTH_GNTR"/>
    <property type="match status" value="1"/>
</dbReference>
<dbReference type="SMART" id="SM00895">
    <property type="entry name" value="FCD"/>
    <property type="match status" value="1"/>
</dbReference>
<dbReference type="InterPro" id="IPR011711">
    <property type="entry name" value="GntR_C"/>
</dbReference>
<dbReference type="InterPro" id="IPR036388">
    <property type="entry name" value="WH-like_DNA-bd_sf"/>
</dbReference>
<dbReference type="PANTHER" id="PTHR43537:SF20">
    <property type="entry name" value="HTH-TYPE TRANSCRIPTIONAL REPRESSOR GLAR"/>
    <property type="match status" value="1"/>
</dbReference>
<dbReference type="Pfam" id="PF00392">
    <property type="entry name" value="GntR"/>
    <property type="match status" value="1"/>
</dbReference>
<dbReference type="InterPro" id="IPR036390">
    <property type="entry name" value="WH_DNA-bd_sf"/>
</dbReference>
<organism evidence="6 7">
    <name type="scientific">Achromobacter piechaudii</name>
    <dbReference type="NCBI Taxonomy" id="72556"/>
    <lineage>
        <taxon>Bacteria</taxon>
        <taxon>Pseudomonadati</taxon>
        <taxon>Pseudomonadota</taxon>
        <taxon>Betaproteobacteria</taxon>
        <taxon>Burkholderiales</taxon>
        <taxon>Alcaligenaceae</taxon>
        <taxon>Achromobacter</taxon>
    </lineage>
</organism>
<dbReference type="Gene3D" id="1.20.120.530">
    <property type="entry name" value="GntR ligand-binding domain-like"/>
    <property type="match status" value="1"/>
</dbReference>
<evidence type="ECO:0000256" key="3">
    <source>
        <dbReference type="ARBA" id="ARBA00023163"/>
    </source>
</evidence>
<evidence type="ECO:0000259" key="5">
    <source>
        <dbReference type="PROSITE" id="PS50949"/>
    </source>
</evidence>